<evidence type="ECO:0000313" key="3">
    <source>
        <dbReference type="EMBL" id="OZI54367.1"/>
    </source>
</evidence>
<dbReference type="Proteomes" id="UP000216885">
    <property type="component" value="Unassembled WGS sequence"/>
</dbReference>
<feature type="domain" description="DUF4136" evidence="2">
    <location>
        <begin position="26"/>
        <end position="181"/>
    </location>
</feature>
<dbReference type="InterPro" id="IPR025411">
    <property type="entry name" value="DUF4136"/>
</dbReference>
<evidence type="ECO:0000259" key="2">
    <source>
        <dbReference type="Pfam" id="PF13590"/>
    </source>
</evidence>
<dbReference type="EMBL" id="NEVQ01000017">
    <property type="protein sequence ID" value="OZI54367.1"/>
    <property type="molecule type" value="Genomic_DNA"/>
</dbReference>
<protein>
    <recommendedName>
        <fullName evidence="2">DUF4136 domain-containing protein</fullName>
    </recommendedName>
</protein>
<dbReference type="Pfam" id="PF13590">
    <property type="entry name" value="DUF4136"/>
    <property type="match status" value="1"/>
</dbReference>
<evidence type="ECO:0000256" key="1">
    <source>
        <dbReference type="SAM" id="SignalP"/>
    </source>
</evidence>
<name>A0A261TYM1_9BORD</name>
<keyword evidence="4" id="KW-1185">Reference proteome</keyword>
<dbReference type="PROSITE" id="PS51257">
    <property type="entry name" value="PROKAR_LIPOPROTEIN"/>
    <property type="match status" value="1"/>
</dbReference>
<keyword evidence="1" id="KW-0732">Signal</keyword>
<organism evidence="3 4">
    <name type="scientific">Bordetella genomosp. 4</name>
    <dbReference type="NCBI Taxonomy" id="463044"/>
    <lineage>
        <taxon>Bacteria</taxon>
        <taxon>Pseudomonadati</taxon>
        <taxon>Pseudomonadota</taxon>
        <taxon>Betaproteobacteria</taxon>
        <taxon>Burkholderiales</taxon>
        <taxon>Alcaligenaceae</taxon>
        <taxon>Bordetella</taxon>
    </lineage>
</organism>
<dbReference type="OrthoDB" id="118896at2"/>
<reference evidence="3 4" key="1">
    <citation type="submission" date="2017-05" db="EMBL/GenBank/DDBJ databases">
        <title>Complete and WGS of Bordetella genogroups.</title>
        <authorList>
            <person name="Spilker T."/>
            <person name="LiPuma J."/>
        </authorList>
    </citation>
    <scope>NUCLEOTIDE SEQUENCE [LARGE SCALE GENOMIC DNA]</scope>
    <source>
        <strain evidence="3 4">AU9919</strain>
    </source>
</reference>
<dbReference type="AlphaFoldDB" id="A0A261TYM1"/>
<feature type="signal peptide" evidence="1">
    <location>
        <begin position="1"/>
        <end position="17"/>
    </location>
</feature>
<dbReference type="Gene3D" id="3.30.160.670">
    <property type="match status" value="1"/>
</dbReference>
<comment type="caution">
    <text evidence="3">The sequence shown here is derived from an EMBL/GenBank/DDBJ whole genome shotgun (WGS) entry which is preliminary data.</text>
</comment>
<evidence type="ECO:0000313" key="4">
    <source>
        <dbReference type="Proteomes" id="UP000216885"/>
    </source>
</evidence>
<feature type="chain" id="PRO_5013170335" description="DUF4136 domain-containing protein" evidence="1">
    <location>
        <begin position="18"/>
        <end position="198"/>
    </location>
</feature>
<proteinExistence type="predicted"/>
<sequence>MKRVALVPALAMVGLLAACSSGPTIRSDYDHSANFAQYRSFGFMSPLGTDKAGYSTLLTERLKSATRSQMEMRGYVYAEQSPDLLINFNAKLQQKTEVTPAAPMGPYYGYRAGFYGGWPGYAWGNDVYQYTEGTLNIDLIDARRKQLVWEGVSVGVIDDQATASSAQNVDANVAQIFQRYPFRQGSGTPQMPQSTKAQ</sequence>
<accession>A0A261TYM1</accession>
<dbReference type="RefSeq" id="WP_094822279.1">
    <property type="nucleotide sequence ID" value="NZ_NEVO01000010.1"/>
</dbReference>
<gene>
    <name evidence="3" type="ORF">CAL20_17960</name>
</gene>